<proteinExistence type="predicted"/>
<reference evidence="1 2" key="1">
    <citation type="submission" date="2019-02" db="EMBL/GenBank/DDBJ databases">
        <title>Draft genome sequence of Amycolatopsis sp. 8-3EHSu isolated from roots of Suaeda maritima.</title>
        <authorList>
            <person name="Duangmal K."/>
            <person name="Chantavorakit T."/>
        </authorList>
    </citation>
    <scope>NUCLEOTIDE SEQUENCE [LARGE SCALE GENOMIC DNA]</scope>
    <source>
        <strain evidence="1 2">8-3EHSu</strain>
    </source>
</reference>
<sequence>MDSPPAAVPRATALAALTSLPGVNTASGVASAAAHAATTGRVLPVLPELAELLPARGLRRGSTVAVRNSTSLLLALLAAATSSGSWVAVVGMPDLGVAAARELGVELARLALVPDPGADVAAVTAALLDGMDVVVVGAAAQPAGGVHPRVAHRLSARARNREAVLLAHGPWPGAEVELSCRTRSWSGAGAGDGHLRGRQVEVRTRGRGAAARPGGGGLLLPGPGGAVAPGDVPVAAVREVG</sequence>
<organism evidence="1 2">
    <name type="scientific">Amycolatopsis suaedae</name>
    <dbReference type="NCBI Taxonomy" id="2510978"/>
    <lineage>
        <taxon>Bacteria</taxon>
        <taxon>Bacillati</taxon>
        <taxon>Actinomycetota</taxon>
        <taxon>Actinomycetes</taxon>
        <taxon>Pseudonocardiales</taxon>
        <taxon>Pseudonocardiaceae</taxon>
        <taxon>Amycolatopsis</taxon>
    </lineage>
</organism>
<evidence type="ECO:0000313" key="2">
    <source>
        <dbReference type="Proteomes" id="UP000292003"/>
    </source>
</evidence>
<dbReference type="AlphaFoldDB" id="A0A4Q7J5P9"/>
<dbReference type="OrthoDB" id="3873597at2"/>
<accession>A0A4Q7J5P9</accession>
<keyword evidence="2" id="KW-1185">Reference proteome</keyword>
<dbReference type="Proteomes" id="UP000292003">
    <property type="component" value="Unassembled WGS sequence"/>
</dbReference>
<dbReference type="EMBL" id="SFCC01000008">
    <property type="protein sequence ID" value="RZQ62910.1"/>
    <property type="molecule type" value="Genomic_DNA"/>
</dbReference>
<name>A0A4Q7J5P9_9PSEU</name>
<evidence type="ECO:0000313" key="1">
    <source>
        <dbReference type="EMBL" id="RZQ62910.1"/>
    </source>
</evidence>
<comment type="caution">
    <text evidence="1">The sequence shown here is derived from an EMBL/GenBank/DDBJ whole genome shotgun (WGS) entry which is preliminary data.</text>
</comment>
<gene>
    <name evidence="1" type="ORF">EWH70_18160</name>
</gene>
<protein>
    <submittedName>
        <fullName evidence="1">Uncharacterized protein</fullName>
    </submittedName>
</protein>